<dbReference type="PROSITE" id="PS50035">
    <property type="entry name" value="PLD"/>
    <property type="match status" value="1"/>
</dbReference>
<keyword evidence="3" id="KW-0443">Lipid metabolism</keyword>
<accession>A0A4P9XS48</accession>
<keyword evidence="2" id="KW-0442">Lipid degradation</keyword>
<evidence type="ECO:0000259" key="6">
    <source>
        <dbReference type="PROSITE" id="PS50035"/>
    </source>
</evidence>
<dbReference type="GO" id="GO:0016042">
    <property type="term" value="P:lipid catabolic process"/>
    <property type="evidence" value="ECO:0007669"/>
    <property type="project" value="UniProtKB-KW"/>
</dbReference>
<feature type="non-terminal residue" evidence="7">
    <location>
        <position position="145"/>
    </location>
</feature>
<proteinExistence type="inferred from homology"/>
<keyword evidence="8" id="KW-1185">Reference proteome</keyword>
<dbReference type="PANTHER" id="PTHR43856:SF1">
    <property type="entry name" value="MITOCHONDRIAL CARDIOLIPIN HYDROLASE"/>
    <property type="match status" value="1"/>
</dbReference>
<dbReference type="InterPro" id="IPR051406">
    <property type="entry name" value="PLD_domain"/>
</dbReference>
<dbReference type="PANTHER" id="PTHR43856">
    <property type="entry name" value="CARDIOLIPIN HYDROLASE"/>
    <property type="match status" value="1"/>
</dbReference>
<dbReference type="SUPFAM" id="SSF56024">
    <property type="entry name" value="Phospholipase D/nuclease"/>
    <property type="match status" value="1"/>
</dbReference>
<dbReference type="InterPro" id="IPR001736">
    <property type="entry name" value="PLipase_D/transphosphatidylase"/>
</dbReference>
<evidence type="ECO:0000313" key="8">
    <source>
        <dbReference type="Proteomes" id="UP000271241"/>
    </source>
</evidence>
<evidence type="ECO:0000256" key="1">
    <source>
        <dbReference type="ARBA" id="ARBA00022801"/>
    </source>
</evidence>
<keyword evidence="1" id="KW-0378">Hydrolase</keyword>
<feature type="domain" description="PLD phosphodiesterase" evidence="6">
    <location>
        <begin position="87"/>
        <end position="114"/>
    </location>
</feature>
<evidence type="ECO:0000256" key="2">
    <source>
        <dbReference type="ARBA" id="ARBA00022963"/>
    </source>
</evidence>
<evidence type="ECO:0000256" key="3">
    <source>
        <dbReference type="ARBA" id="ARBA00023098"/>
    </source>
</evidence>
<reference evidence="8" key="1">
    <citation type="journal article" date="2018" name="Nat. Microbiol.">
        <title>Leveraging single-cell genomics to expand the fungal tree of life.</title>
        <authorList>
            <person name="Ahrendt S.R."/>
            <person name="Quandt C.A."/>
            <person name="Ciobanu D."/>
            <person name="Clum A."/>
            <person name="Salamov A."/>
            <person name="Andreopoulos B."/>
            <person name="Cheng J.F."/>
            <person name="Woyke T."/>
            <person name="Pelin A."/>
            <person name="Henrissat B."/>
            <person name="Reynolds N.K."/>
            <person name="Benny G.L."/>
            <person name="Smith M.E."/>
            <person name="James T.Y."/>
            <person name="Grigoriev I.V."/>
        </authorList>
    </citation>
    <scope>NUCLEOTIDE SEQUENCE [LARGE SCALE GENOMIC DNA]</scope>
    <source>
        <strain evidence="8">RSA 1356</strain>
    </source>
</reference>
<dbReference type="Proteomes" id="UP000271241">
    <property type="component" value="Unassembled WGS sequence"/>
</dbReference>
<dbReference type="InterPro" id="IPR025202">
    <property type="entry name" value="PLD-like_dom"/>
</dbReference>
<evidence type="ECO:0000256" key="5">
    <source>
        <dbReference type="ARBA" id="ARBA00040549"/>
    </source>
</evidence>
<dbReference type="GO" id="GO:0016891">
    <property type="term" value="F:RNA endonuclease activity producing 5'-phosphomonoesters, hydrolytic mechanism"/>
    <property type="evidence" value="ECO:0007669"/>
    <property type="project" value="TreeGrafter"/>
</dbReference>
<name>A0A4P9XS48_9FUNG</name>
<dbReference type="STRING" id="78915.A0A4P9XS48"/>
<dbReference type="EMBL" id="KZ992556">
    <property type="protein sequence ID" value="RKP08943.1"/>
    <property type="molecule type" value="Genomic_DNA"/>
</dbReference>
<gene>
    <name evidence="7" type="ORF">THASP1DRAFT_11763</name>
</gene>
<protein>
    <recommendedName>
        <fullName evidence="5">Mitochondrial cardiolipin hydrolase</fullName>
    </recommendedName>
</protein>
<evidence type="ECO:0000256" key="4">
    <source>
        <dbReference type="ARBA" id="ARBA00038012"/>
    </source>
</evidence>
<feature type="non-terminal residue" evidence="7">
    <location>
        <position position="1"/>
    </location>
</feature>
<dbReference type="OrthoDB" id="5205528at2759"/>
<dbReference type="AlphaFoldDB" id="A0A4P9XS48"/>
<dbReference type="Gene3D" id="3.30.870.10">
    <property type="entry name" value="Endonuclease Chain A"/>
    <property type="match status" value="1"/>
</dbReference>
<sequence>GTFCSSHFFPGDEGFLALMATLQQAKKSMDLCIFTLTDDTLVNELIAARDRGVNIRLICDDVQAKCLGADPYRLRDEYGFPVVTDHNVAHMHNKFAVLDDKVLITGSYNWTKAAHYNNNENIIILNHPGAIKSYKHEFERIWSKF</sequence>
<dbReference type="Pfam" id="PF13091">
    <property type="entry name" value="PLDc_2"/>
    <property type="match status" value="1"/>
</dbReference>
<evidence type="ECO:0000313" key="7">
    <source>
        <dbReference type="EMBL" id="RKP08943.1"/>
    </source>
</evidence>
<comment type="similarity">
    <text evidence="4">Belongs to the phospholipase D family. MitoPLD/Zucchini subfamily.</text>
</comment>
<organism evidence="7 8">
    <name type="scientific">Thamnocephalis sphaerospora</name>
    <dbReference type="NCBI Taxonomy" id="78915"/>
    <lineage>
        <taxon>Eukaryota</taxon>
        <taxon>Fungi</taxon>
        <taxon>Fungi incertae sedis</taxon>
        <taxon>Zoopagomycota</taxon>
        <taxon>Zoopagomycotina</taxon>
        <taxon>Zoopagomycetes</taxon>
        <taxon>Zoopagales</taxon>
        <taxon>Sigmoideomycetaceae</taxon>
        <taxon>Thamnocephalis</taxon>
    </lineage>
</organism>